<dbReference type="SUPFAM" id="SSF103473">
    <property type="entry name" value="MFS general substrate transporter"/>
    <property type="match status" value="1"/>
</dbReference>
<feature type="transmembrane region" description="Helical" evidence="5">
    <location>
        <begin position="371"/>
        <end position="391"/>
    </location>
</feature>
<reference evidence="7 8" key="1">
    <citation type="submission" date="2018-12" db="EMBL/GenBank/DDBJ databases">
        <title>YIM 101343 draft genome.</title>
        <authorList>
            <person name="Chen X."/>
        </authorList>
    </citation>
    <scope>NUCLEOTIDE SEQUENCE [LARGE SCALE GENOMIC DNA]</scope>
    <source>
        <strain evidence="7 8">YIM 101343</strain>
    </source>
</reference>
<dbReference type="InterPro" id="IPR011701">
    <property type="entry name" value="MFS"/>
</dbReference>
<dbReference type="Proteomes" id="UP000274907">
    <property type="component" value="Unassembled WGS sequence"/>
</dbReference>
<keyword evidence="2 5" id="KW-0812">Transmembrane</keyword>
<dbReference type="PROSITE" id="PS50850">
    <property type="entry name" value="MFS"/>
    <property type="match status" value="1"/>
</dbReference>
<feature type="transmembrane region" description="Helical" evidence="5">
    <location>
        <begin position="144"/>
        <end position="167"/>
    </location>
</feature>
<feature type="transmembrane region" description="Helical" evidence="5">
    <location>
        <begin position="173"/>
        <end position="193"/>
    </location>
</feature>
<dbReference type="PROSITE" id="PS00216">
    <property type="entry name" value="SUGAR_TRANSPORT_1"/>
    <property type="match status" value="1"/>
</dbReference>
<dbReference type="InterPro" id="IPR005829">
    <property type="entry name" value="Sugar_transporter_CS"/>
</dbReference>
<feature type="transmembrane region" description="Helical" evidence="5">
    <location>
        <begin position="337"/>
        <end position="359"/>
    </location>
</feature>
<feature type="transmembrane region" description="Helical" evidence="5">
    <location>
        <begin position="284"/>
        <end position="304"/>
    </location>
</feature>
<dbReference type="PANTHER" id="PTHR23508">
    <property type="entry name" value="CARBOXYLIC ACID TRANSPORTER PROTEIN HOMOLOG"/>
    <property type="match status" value="1"/>
</dbReference>
<feature type="transmembrane region" description="Helical" evidence="5">
    <location>
        <begin position="55"/>
        <end position="77"/>
    </location>
</feature>
<evidence type="ECO:0000256" key="2">
    <source>
        <dbReference type="ARBA" id="ARBA00022692"/>
    </source>
</evidence>
<dbReference type="Pfam" id="PF07690">
    <property type="entry name" value="MFS_1"/>
    <property type="match status" value="1"/>
</dbReference>
<comment type="subcellular location">
    <subcellularLocation>
        <location evidence="1">Cell membrane</location>
        <topology evidence="1">Multi-pass membrane protein</topology>
    </subcellularLocation>
</comment>
<keyword evidence="4 5" id="KW-0472">Membrane</keyword>
<keyword evidence="8" id="KW-1185">Reference proteome</keyword>
<dbReference type="RefSeq" id="WP_126121881.1">
    <property type="nucleotide sequence ID" value="NZ_RXHJ01000023.1"/>
</dbReference>
<feature type="transmembrane region" description="Helical" evidence="5">
    <location>
        <begin position="313"/>
        <end position="331"/>
    </location>
</feature>
<keyword evidence="3 5" id="KW-1133">Transmembrane helix</keyword>
<feature type="transmembrane region" description="Helical" evidence="5">
    <location>
        <begin position="84"/>
        <end position="103"/>
    </location>
</feature>
<evidence type="ECO:0000313" key="8">
    <source>
        <dbReference type="Proteomes" id="UP000274907"/>
    </source>
</evidence>
<name>A0A3S0HF92_9CORY</name>
<evidence type="ECO:0000313" key="7">
    <source>
        <dbReference type="EMBL" id="RSZ61342.1"/>
    </source>
</evidence>
<protein>
    <submittedName>
        <fullName evidence="7">MFS transporter</fullName>
    </submittedName>
</protein>
<evidence type="ECO:0000256" key="4">
    <source>
        <dbReference type="ARBA" id="ARBA00023136"/>
    </source>
</evidence>
<evidence type="ECO:0000256" key="5">
    <source>
        <dbReference type="SAM" id="Phobius"/>
    </source>
</evidence>
<dbReference type="GO" id="GO:0046943">
    <property type="term" value="F:carboxylic acid transmembrane transporter activity"/>
    <property type="evidence" value="ECO:0007669"/>
    <property type="project" value="TreeGrafter"/>
</dbReference>
<dbReference type="Gene3D" id="1.20.1250.20">
    <property type="entry name" value="MFS general substrate transporter like domains"/>
    <property type="match status" value="1"/>
</dbReference>
<evidence type="ECO:0000259" key="6">
    <source>
        <dbReference type="PROSITE" id="PS50850"/>
    </source>
</evidence>
<feature type="transmembrane region" description="Helical" evidence="5">
    <location>
        <begin position="12"/>
        <end position="35"/>
    </location>
</feature>
<evidence type="ECO:0000256" key="1">
    <source>
        <dbReference type="ARBA" id="ARBA00004651"/>
    </source>
</evidence>
<sequence length="447" mass="46951">MDIRQLIDTTRMTAYQWFIIGLACFLNALDGYDLVAMAFTSSSVSEEFGLSGAQLGWLLSSALIGIGIGSLFLAPLADRYGRRTLILAALAIDLVGLSMSALSDTYGELLLWRVVTGIGVGGILACVTVVVSEFSNLRFRGLTISIYSAGYGLGASLCGVLAAQLIPTHGWRSIFFIGAALTGFALVITFFALPESVDHLRNRGQEDKVRAIAARIGKTDEFTVTPAAVEKHSAGLRELFRGPFLATTIKLWIAFSLITAGFNFANQWTPKLLTEYGLSAQQGIIGGIMLSFGGTIGSLIYGALTTRIDARRLLVIFSLLSAVVLVGFISAANWPGLMFALGVGVGMLLNACVTGMYTVTPQAYPSALRTSGVGSAIGISRVGAVMAPIAVGYLLDAGWSPTALYVTAGALVAVTAIAMIGVREHTTPVAATTPAENADADRASVRS</sequence>
<feature type="domain" description="Major facilitator superfamily (MFS) profile" evidence="6">
    <location>
        <begin position="19"/>
        <end position="427"/>
    </location>
</feature>
<dbReference type="PROSITE" id="PS51257">
    <property type="entry name" value="PROKAR_LIPOPROTEIN"/>
    <property type="match status" value="1"/>
</dbReference>
<dbReference type="AlphaFoldDB" id="A0A3S0HF92"/>
<dbReference type="PANTHER" id="PTHR23508:SF10">
    <property type="entry name" value="CARBOXYLIC ACID TRANSPORTER PROTEIN HOMOLOG"/>
    <property type="match status" value="1"/>
</dbReference>
<dbReference type="GO" id="GO:0005886">
    <property type="term" value="C:plasma membrane"/>
    <property type="evidence" value="ECO:0007669"/>
    <property type="project" value="UniProtKB-SubCell"/>
</dbReference>
<comment type="caution">
    <text evidence="7">The sequence shown here is derived from an EMBL/GenBank/DDBJ whole genome shotgun (WGS) entry which is preliminary data.</text>
</comment>
<feature type="transmembrane region" description="Helical" evidence="5">
    <location>
        <begin position="244"/>
        <end position="264"/>
    </location>
</feature>
<dbReference type="InterPro" id="IPR020846">
    <property type="entry name" value="MFS_dom"/>
</dbReference>
<dbReference type="EMBL" id="RXHJ01000023">
    <property type="protein sequence ID" value="RSZ61342.1"/>
    <property type="molecule type" value="Genomic_DNA"/>
</dbReference>
<feature type="transmembrane region" description="Helical" evidence="5">
    <location>
        <begin position="109"/>
        <end position="132"/>
    </location>
</feature>
<dbReference type="InterPro" id="IPR036259">
    <property type="entry name" value="MFS_trans_sf"/>
</dbReference>
<feature type="transmembrane region" description="Helical" evidence="5">
    <location>
        <begin position="403"/>
        <end position="422"/>
    </location>
</feature>
<proteinExistence type="predicted"/>
<organism evidence="7 8">
    <name type="scientific">Corynebacterium hylobatis</name>
    <dbReference type="NCBI Taxonomy" id="1859290"/>
    <lineage>
        <taxon>Bacteria</taxon>
        <taxon>Bacillati</taxon>
        <taxon>Actinomycetota</taxon>
        <taxon>Actinomycetes</taxon>
        <taxon>Mycobacteriales</taxon>
        <taxon>Corynebacteriaceae</taxon>
        <taxon>Corynebacterium</taxon>
    </lineage>
</organism>
<dbReference type="CDD" id="cd17365">
    <property type="entry name" value="MFS_PcaK_like"/>
    <property type="match status" value="1"/>
</dbReference>
<dbReference type="OrthoDB" id="9109650at2"/>
<accession>A0A3S0HF92</accession>
<evidence type="ECO:0000256" key="3">
    <source>
        <dbReference type="ARBA" id="ARBA00022989"/>
    </source>
</evidence>
<gene>
    <name evidence="7" type="ORF">EAH68_13565</name>
</gene>